<keyword evidence="2" id="KW-1185">Reference proteome</keyword>
<evidence type="ECO:0000313" key="1">
    <source>
        <dbReference type="EMBL" id="MFM2719081.1"/>
    </source>
</evidence>
<gene>
    <name evidence="1" type="ORF">P5G46_00960</name>
</gene>
<evidence type="ECO:0000313" key="2">
    <source>
        <dbReference type="Proteomes" id="UP001630303"/>
    </source>
</evidence>
<protein>
    <submittedName>
        <fullName evidence="1">Uncharacterized protein</fullName>
    </submittedName>
</protein>
<proteinExistence type="predicted"/>
<accession>A0ABW9GD66</accession>
<comment type="caution">
    <text evidence="1">The sequence shown here is derived from an EMBL/GenBank/DDBJ whole genome shotgun (WGS) entry which is preliminary data.</text>
</comment>
<reference evidence="1 2" key="1">
    <citation type="submission" date="2023-03" db="EMBL/GenBank/DDBJ databases">
        <title>MT1 and MT2 Draft Genomes of Novel Species.</title>
        <authorList>
            <person name="Venkateswaran K."/>
        </authorList>
    </citation>
    <scope>NUCLEOTIDE SEQUENCE [LARGE SCALE GENOMIC DNA]</scope>
    <source>
        <strain evidence="1 2">IF8SW-P5</strain>
    </source>
</reference>
<dbReference type="RefSeq" id="WP_408904767.1">
    <property type="nucleotide sequence ID" value="NZ_JAROCE010000001.1"/>
</dbReference>
<sequence length="55" mass="5908">MSSSSNGSSAATYARRARLAAHDEVTENLAKAVEYLGSAVADLGRELDQVRRQID</sequence>
<dbReference type="EMBL" id="JAROCE010000001">
    <property type="protein sequence ID" value="MFM2719081.1"/>
    <property type="molecule type" value="Genomic_DNA"/>
</dbReference>
<dbReference type="Proteomes" id="UP001630303">
    <property type="component" value="Unassembled WGS sequence"/>
</dbReference>
<name>A0ABW9GD66_9MICO</name>
<organism evidence="1 2">
    <name type="scientific">Microbacterium mcarthurae</name>
    <dbReference type="NCBI Taxonomy" id="3035918"/>
    <lineage>
        <taxon>Bacteria</taxon>
        <taxon>Bacillati</taxon>
        <taxon>Actinomycetota</taxon>
        <taxon>Actinomycetes</taxon>
        <taxon>Micrococcales</taxon>
        <taxon>Microbacteriaceae</taxon>
        <taxon>Microbacterium</taxon>
    </lineage>
</organism>